<dbReference type="Gene3D" id="3.30.70.660">
    <property type="entry name" value="Pseudouridine synthase I, catalytic domain, C-terminal subdomain"/>
    <property type="match status" value="1"/>
</dbReference>
<evidence type="ECO:0000256" key="3">
    <source>
        <dbReference type="ARBA" id="ARBA00023235"/>
    </source>
</evidence>
<dbReference type="GO" id="GO:0160147">
    <property type="term" value="F:tRNA pseudouridine(38-40) synthase activity"/>
    <property type="evidence" value="ECO:0007669"/>
    <property type="project" value="UniProtKB-EC"/>
</dbReference>
<evidence type="ECO:0000259" key="6">
    <source>
        <dbReference type="Pfam" id="PF01416"/>
    </source>
</evidence>
<dbReference type="EMBL" id="KZ503047">
    <property type="protein sequence ID" value="PKU68778.1"/>
    <property type="molecule type" value="Genomic_DNA"/>
</dbReference>
<dbReference type="AlphaFoldDB" id="A0A2I0VZE5"/>
<dbReference type="HAMAP" id="MF_00171">
    <property type="entry name" value="TruA"/>
    <property type="match status" value="1"/>
</dbReference>
<dbReference type="OrthoDB" id="25767at2759"/>
<feature type="domain" description="Pseudouridine synthase I TruA alpha/beta" evidence="6">
    <location>
        <begin position="285"/>
        <end position="395"/>
    </location>
</feature>
<dbReference type="SUPFAM" id="SSF55120">
    <property type="entry name" value="Pseudouridine synthase"/>
    <property type="match status" value="1"/>
</dbReference>
<keyword evidence="8" id="KW-1185">Reference proteome</keyword>
<dbReference type="Gene3D" id="3.30.70.580">
    <property type="entry name" value="Pseudouridine synthase I, catalytic domain, N-terminal subdomain"/>
    <property type="match status" value="1"/>
</dbReference>
<evidence type="ECO:0000256" key="5">
    <source>
        <dbReference type="SAM" id="Coils"/>
    </source>
</evidence>
<keyword evidence="3 4" id="KW-0413">Isomerase</keyword>
<dbReference type="GO" id="GO:0005634">
    <property type="term" value="C:nucleus"/>
    <property type="evidence" value="ECO:0007669"/>
    <property type="project" value="TreeGrafter"/>
</dbReference>
<dbReference type="FunFam" id="3.30.70.660:FF:000010">
    <property type="entry name" value="tRNA pseudouridine synthase"/>
    <property type="match status" value="1"/>
</dbReference>
<dbReference type="InterPro" id="IPR020094">
    <property type="entry name" value="TruA/RsuA/RluB/E/F_N"/>
</dbReference>
<organism evidence="7 8">
    <name type="scientific">Dendrobium catenatum</name>
    <dbReference type="NCBI Taxonomy" id="906689"/>
    <lineage>
        <taxon>Eukaryota</taxon>
        <taxon>Viridiplantae</taxon>
        <taxon>Streptophyta</taxon>
        <taxon>Embryophyta</taxon>
        <taxon>Tracheophyta</taxon>
        <taxon>Spermatophyta</taxon>
        <taxon>Magnoliopsida</taxon>
        <taxon>Liliopsida</taxon>
        <taxon>Asparagales</taxon>
        <taxon>Orchidaceae</taxon>
        <taxon>Epidendroideae</taxon>
        <taxon>Malaxideae</taxon>
        <taxon>Dendrobiinae</taxon>
        <taxon>Dendrobium</taxon>
    </lineage>
</organism>
<evidence type="ECO:0000313" key="7">
    <source>
        <dbReference type="EMBL" id="PKU68778.1"/>
    </source>
</evidence>
<evidence type="ECO:0000256" key="1">
    <source>
        <dbReference type="ARBA" id="ARBA00009375"/>
    </source>
</evidence>
<dbReference type="EC" id="5.4.99.12" evidence="4"/>
<dbReference type="InterPro" id="IPR020097">
    <property type="entry name" value="PsdUridine_synth_TruA_a/b_dom"/>
</dbReference>
<dbReference type="Pfam" id="PF01416">
    <property type="entry name" value="PseudoU_synth_1"/>
    <property type="match status" value="1"/>
</dbReference>
<dbReference type="InterPro" id="IPR001406">
    <property type="entry name" value="PsdUridine_synth_TruA"/>
</dbReference>
<keyword evidence="2 4" id="KW-0819">tRNA processing</keyword>
<gene>
    <name evidence="7" type="ORF">MA16_Dca017066</name>
</gene>
<dbReference type="GO" id="GO:0003723">
    <property type="term" value="F:RNA binding"/>
    <property type="evidence" value="ECO:0007669"/>
    <property type="project" value="InterPro"/>
</dbReference>
<dbReference type="GO" id="GO:1990481">
    <property type="term" value="P:mRNA pseudouridine synthesis"/>
    <property type="evidence" value="ECO:0007669"/>
    <property type="project" value="TreeGrafter"/>
</dbReference>
<accession>A0A2I0VZE5</accession>
<comment type="similarity">
    <text evidence="1 4">Belongs to the tRNA pseudouridine synthase TruA family.</text>
</comment>
<dbReference type="InterPro" id="IPR020103">
    <property type="entry name" value="PsdUridine_synth_cat_dom_sf"/>
</dbReference>
<dbReference type="GO" id="GO:0031119">
    <property type="term" value="P:tRNA pseudouridine synthesis"/>
    <property type="evidence" value="ECO:0007669"/>
    <property type="project" value="TreeGrafter"/>
</dbReference>
<keyword evidence="5" id="KW-0175">Coiled coil</keyword>
<dbReference type="STRING" id="906689.A0A2I0VZE5"/>
<comment type="catalytic activity">
    <reaction evidence="4">
        <text>uridine(38/39/40) in tRNA = pseudouridine(38/39/40) in tRNA</text>
        <dbReference type="Rhea" id="RHEA:22376"/>
        <dbReference type="Rhea" id="RHEA-COMP:10085"/>
        <dbReference type="Rhea" id="RHEA-COMP:10087"/>
        <dbReference type="ChEBI" id="CHEBI:65314"/>
        <dbReference type="ChEBI" id="CHEBI:65315"/>
        <dbReference type="EC" id="5.4.99.12"/>
    </reaction>
</comment>
<evidence type="ECO:0000313" key="8">
    <source>
        <dbReference type="Proteomes" id="UP000233837"/>
    </source>
</evidence>
<dbReference type="Proteomes" id="UP000233837">
    <property type="component" value="Unassembled WGS sequence"/>
</dbReference>
<evidence type="ECO:0000256" key="4">
    <source>
        <dbReference type="RuleBase" id="RU003792"/>
    </source>
</evidence>
<dbReference type="PANTHER" id="PTHR11142">
    <property type="entry name" value="PSEUDOURIDYLATE SYNTHASE"/>
    <property type="match status" value="1"/>
</dbReference>
<sequence>MTTNIGCDCGRSQGTLYCPVEVSSTEKNLLAELRYQLNSLMMRLEELQRENDRLMSRISKCQCSEAKEEEHVAFSSAKSEGICQSMQQDSELSISEANINTSHSNDQSEVSSKEHKHSVHVETLSNCLSVEQAKPPGQYIATHEYARRYVALKITYFGQRFHGFASEAQMEPTVESEIFKALERTKLLIGTRKNSHYSRCGRTDKGVSATGQVISLYLRSNGKEIGRGEEINYAMVLNRVLPKDIRVVGSAPISSEFSARFSCLRREYMYFFWRGTMDISVMQKASQKFIGEHDFRNFCKMDALNVHNYRRHITEFAISPCNKWSNDDNLWAITIKGSAFLWHQVRCMLSVLFMIGEGFESPDIIDFLLDINKAPRKPQYNMAPELPLMLHCCEFQDVNFICSPDARRNLQEHFTNELRNYLLQAAIMEEALHCLQTIGVEETSMEHRKKKKGHISLMLRPTEPSYEERRAKWAMKAAYSRPNF</sequence>
<name>A0A2I0VZE5_9ASPA</name>
<feature type="coiled-coil region" evidence="5">
    <location>
        <begin position="30"/>
        <end position="64"/>
    </location>
</feature>
<dbReference type="FunFam" id="3.30.70.580:FF:000012">
    <property type="entry name" value="tRNA pseudouridine synthase"/>
    <property type="match status" value="1"/>
</dbReference>
<reference evidence="7 8" key="1">
    <citation type="journal article" date="2016" name="Sci. Rep.">
        <title>The Dendrobium catenatum Lindl. genome sequence provides insights into polysaccharide synthase, floral development and adaptive evolution.</title>
        <authorList>
            <person name="Zhang G.Q."/>
            <person name="Xu Q."/>
            <person name="Bian C."/>
            <person name="Tsai W.C."/>
            <person name="Yeh C.M."/>
            <person name="Liu K.W."/>
            <person name="Yoshida K."/>
            <person name="Zhang L.S."/>
            <person name="Chang S.B."/>
            <person name="Chen F."/>
            <person name="Shi Y."/>
            <person name="Su Y.Y."/>
            <person name="Zhang Y.Q."/>
            <person name="Chen L.J."/>
            <person name="Yin Y."/>
            <person name="Lin M."/>
            <person name="Huang H."/>
            <person name="Deng H."/>
            <person name="Wang Z.W."/>
            <person name="Zhu S.L."/>
            <person name="Zhao X."/>
            <person name="Deng C."/>
            <person name="Niu S.C."/>
            <person name="Huang J."/>
            <person name="Wang M."/>
            <person name="Liu G.H."/>
            <person name="Yang H.J."/>
            <person name="Xiao X.J."/>
            <person name="Hsiao Y.Y."/>
            <person name="Wu W.L."/>
            <person name="Chen Y.Y."/>
            <person name="Mitsuda N."/>
            <person name="Ohme-Takagi M."/>
            <person name="Luo Y.B."/>
            <person name="Van de Peer Y."/>
            <person name="Liu Z.J."/>
        </authorList>
    </citation>
    <scope>NUCLEOTIDE SEQUENCE [LARGE SCALE GENOMIC DNA]</scope>
    <source>
        <tissue evidence="7">The whole plant</tissue>
    </source>
</reference>
<dbReference type="InterPro" id="IPR020095">
    <property type="entry name" value="PsdUridine_synth_TruA_C"/>
</dbReference>
<dbReference type="NCBIfam" id="TIGR00071">
    <property type="entry name" value="hisT_truA"/>
    <property type="match status" value="1"/>
</dbReference>
<proteinExistence type="inferred from homology"/>
<protein>
    <recommendedName>
        <fullName evidence="4">tRNA pseudouridine synthase</fullName>
        <ecNumber evidence="4">5.4.99.12</ecNumber>
    </recommendedName>
</protein>
<evidence type="ECO:0000256" key="2">
    <source>
        <dbReference type="ARBA" id="ARBA00022694"/>
    </source>
</evidence>
<reference evidence="7 8" key="2">
    <citation type="journal article" date="2017" name="Nature">
        <title>The Apostasia genome and the evolution of orchids.</title>
        <authorList>
            <person name="Zhang G.Q."/>
            <person name="Liu K.W."/>
            <person name="Li Z."/>
            <person name="Lohaus R."/>
            <person name="Hsiao Y.Y."/>
            <person name="Niu S.C."/>
            <person name="Wang J.Y."/>
            <person name="Lin Y.C."/>
            <person name="Xu Q."/>
            <person name="Chen L.J."/>
            <person name="Yoshida K."/>
            <person name="Fujiwara S."/>
            <person name="Wang Z.W."/>
            <person name="Zhang Y.Q."/>
            <person name="Mitsuda N."/>
            <person name="Wang M."/>
            <person name="Liu G.H."/>
            <person name="Pecoraro L."/>
            <person name="Huang H.X."/>
            <person name="Xiao X.J."/>
            <person name="Lin M."/>
            <person name="Wu X.Y."/>
            <person name="Wu W.L."/>
            <person name="Chen Y.Y."/>
            <person name="Chang S.B."/>
            <person name="Sakamoto S."/>
            <person name="Ohme-Takagi M."/>
            <person name="Yagi M."/>
            <person name="Zeng S.J."/>
            <person name="Shen C.Y."/>
            <person name="Yeh C.M."/>
            <person name="Luo Y.B."/>
            <person name="Tsai W.C."/>
            <person name="Van de Peer Y."/>
            <person name="Liu Z.J."/>
        </authorList>
    </citation>
    <scope>NUCLEOTIDE SEQUENCE [LARGE SCALE GENOMIC DNA]</scope>
    <source>
        <tissue evidence="7">The whole plant</tissue>
    </source>
</reference>
<dbReference type="PANTHER" id="PTHR11142:SF5">
    <property type="entry name" value="TRNA PSEUDOURIDINE(38_39) SYNTHASE"/>
    <property type="match status" value="1"/>
</dbReference>
<dbReference type="GO" id="GO:0005737">
    <property type="term" value="C:cytoplasm"/>
    <property type="evidence" value="ECO:0007669"/>
    <property type="project" value="TreeGrafter"/>
</dbReference>